<evidence type="ECO:0000256" key="1">
    <source>
        <dbReference type="SAM" id="MobiDB-lite"/>
    </source>
</evidence>
<accession>A0ABD1XVG5</accession>
<dbReference type="Proteomes" id="UP001605036">
    <property type="component" value="Unassembled WGS sequence"/>
</dbReference>
<keyword evidence="3" id="KW-1185">Reference proteome</keyword>
<proteinExistence type="predicted"/>
<evidence type="ECO:0000313" key="2">
    <source>
        <dbReference type="EMBL" id="KAL2612939.1"/>
    </source>
</evidence>
<dbReference type="AlphaFoldDB" id="A0ABD1XVG5"/>
<sequence>MGSNGGTGGGLQLFPTSPHGGNEDNRSGDFVDRAIDKFAELAGTNSPLETGASGNKGILNIVMGSLDSSMPPRGFHPSIAMHAYISWETMPEGTMQQPMAMPLTIGSSRESLILPTV</sequence>
<evidence type="ECO:0000313" key="3">
    <source>
        <dbReference type="Proteomes" id="UP001605036"/>
    </source>
</evidence>
<name>A0ABD1XVG5_9MARC</name>
<feature type="compositionally biased region" description="Gly residues" evidence="1">
    <location>
        <begin position="1"/>
        <end position="11"/>
    </location>
</feature>
<feature type="region of interest" description="Disordered" evidence="1">
    <location>
        <begin position="1"/>
        <end position="29"/>
    </location>
</feature>
<reference evidence="2 3" key="1">
    <citation type="submission" date="2024-09" db="EMBL/GenBank/DDBJ databases">
        <title>Chromosome-scale assembly of Riccia fluitans.</title>
        <authorList>
            <person name="Paukszto L."/>
            <person name="Sawicki J."/>
            <person name="Karawczyk K."/>
            <person name="Piernik-Szablinska J."/>
            <person name="Szczecinska M."/>
            <person name="Mazdziarz M."/>
        </authorList>
    </citation>
    <scope>NUCLEOTIDE SEQUENCE [LARGE SCALE GENOMIC DNA]</scope>
    <source>
        <strain evidence="2">Rf_01</strain>
        <tissue evidence="2">Aerial parts of the thallus</tissue>
    </source>
</reference>
<comment type="caution">
    <text evidence="2">The sequence shown here is derived from an EMBL/GenBank/DDBJ whole genome shotgun (WGS) entry which is preliminary data.</text>
</comment>
<organism evidence="2 3">
    <name type="scientific">Riccia fluitans</name>
    <dbReference type="NCBI Taxonomy" id="41844"/>
    <lineage>
        <taxon>Eukaryota</taxon>
        <taxon>Viridiplantae</taxon>
        <taxon>Streptophyta</taxon>
        <taxon>Embryophyta</taxon>
        <taxon>Marchantiophyta</taxon>
        <taxon>Marchantiopsida</taxon>
        <taxon>Marchantiidae</taxon>
        <taxon>Marchantiales</taxon>
        <taxon>Ricciaceae</taxon>
        <taxon>Riccia</taxon>
    </lineage>
</organism>
<dbReference type="EMBL" id="JBHFFA010000007">
    <property type="protein sequence ID" value="KAL2612939.1"/>
    <property type="molecule type" value="Genomic_DNA"/>
</dbReference>
<gene>
    <name evidence="2" type="ORF">R1flu_024631</name>
</gene>
<protein>
    <submittedName>
        <fullName evidence="2">Uncharacterized protein</fullName>
    </submittedName>
</protein>